<sequence>MLQGQWCGQSQFPARKGLVVVLEVGRIGLWAAQRQWPTDVRSRAEVAAEVAAMGIPTLWIGAASGDLELPAAILDGTEGLVVGTSILNIWTEKADIVADHYAMLAKAHPDRLLLGFGVGHRGPVEKLTGRRWERPVEVLLDYLDTLDELGVPRSDQALAALGPRMLEIAARRSAGALPYLATPEHTRRAREIMGPDALLAPEQKVVLDSDPESARAVARQGIAFYLGLPNYANNLRRLGFTDADLAGSGSDRLVDALVAWGDLDTVLARIAEHHQAGADHVAVQVLTPTPTQLPLAQWGRLASAINTLASP</sequence>
<reference evidence="4" key="1">
    <citation type="submission" date="2015-02" db="EMBL/GenBank/DDBJ databases">
        <title>Draft Genome of Frankia sp. CpI1-S.</title>
        <authorList>
            <person name="Oshone R.T."/>
            <person name="Ngom M."/>
            <person name="Ghodhbane-Gtari F."/>
            <person name="Gtari M."/>
            <person name="Morris K."/>
            <person name="Thomas K."/>
            <person name="Sen A."/>
            <person name="Tisa L.S."/>
        </authorList>
    </citation>
    <scope>NUCLEOTIDE SEQUENCE [LARGE SCALE GENOMIC DNA]</scope>
    <source>
        <strain evidence="4">CpI1-S</strain>
    </source>
</reference>
<evidence type="ECO:0000313" key="3">
    <source>
        <dbReference type="EMBL" id="KJE24482.1"/>
    </source>
</evidence>
<dbReference type="PANTHER" id="PTHR43244:SF1">
    <property type="entry name" value="5,10-METHYLENETETRAHYDROMETHANOPTERIN REDUCTASE"/>
    <property type="match status" value="1"/>
</dbReference>
<dbReference type="InterPro" id="IPR036661">
    <property type="entry name" value="Luciferase-like_sf"/>
</dbReference>
<name>A0A0D8BM25_9ACTN</name>
<feature type="domain" description="Luciferase-like" evidence="2">
    <location>
        <begin position="38"/>
        <end position="280"/>
    </location>
</feature>
<dbReference type="Pfam" id="PF00296">
    <property type="entry name" value="Bac_luciferase"/>
    <property type="match status" value="1"/>
</dbReference>
<accession>A0A0D8BM25</accession>
<dbReference type="GO" id="GO:0016705">
    <property type="term" value="F:oxidoreductase activity, acting on paired donors, with incorporation or reduction of molecular oxygen"/>
    <property type="evidence" value="ECO:0007669"/>
    <property type="project" value="InterPro"/>
</dbReference>
<organism evidence="3 4">
    <name type="scientific">Frankia torreyi</name>
    <dbReference type="NCBI Taxonomy" id="1856"/>
    <lineage>
        <taxon>Bacteria</taxon>
        <taxon>Bacillati</taxon>
        <taxon>Actinomycetota</taxon>
        <taxon>Actinomycetes</taxon>
        <taxon>Frankiales</taxon>
        <taxon>Frankiaceae</taxon>
        <taxon>Frankia</taxon>
    </lineage>
</organism>
<dbReference type="PANTHER" id="PTHR43244">
    <property type="match status" value="1"/>
</dbReference>
<protein>
    <submittedName>
        <fullName evidence="3">Oxidoreductase, MSMEG_4141 family</fullName>
    </submittedName>
</protein>
<dbReference type="SUPFAM" id="SSF51679">
    <property type="entry name" value="Bacterial luciferase-like"/>
    <property type="match status" value="1"/>
</dbReference>
<dbReference type="AlphaFoldDB" id="A0A0D8BM25"/>
<dbReference type="EMBL" id="JYFN01000006">
    <property type="protein sequence ID" value="KJE24482.1"/>
    <property type="molecule type" value="Genomic_DNA"/>
</dbReference>
<comment type="caution">
    <text evidence="3">The sequence shown here is derived from an EMBL/GenBank/DDBJ whole genome shotgun (WGS) entry which is preliminary data.</text>
</comment>
<evidence type="ECO:0000313" key="4">
    <source>
        <dbReference type="Proteomes" id="UP000032545"/>
    </source>
</evidence>
<dbReference type="InterPro" id="IPR019922">
    <property type="entry name" value="Lucif-like_OxRdatse_MSMEG_4141"/>
</dbReference>
<proteinExistence type="predicted"/>
<dbReference type="PATRIC" id="fig|1502723.3.peg.4996"/>
<dbReference type="NCBIfam" id="TIGR03620">
    <property type="entry name" value="F420_MSMEG_4141"/>
    <property type="match status" value="1"/>
</dbReference>
<dbReference type="InterPro" id="IPR050564">
    <property type="entry name" value="F420-G6PD/mer"/>
</dbReference>
<evidence type="ECO:0000256" key="1">
    <source>
        <dbReference type="ARBA" id="ARBA00023002"/>
    </source>
</evidence>
<keyword evidence="1" id="KW-0560">Oxidoreductase</keyword>
<dbReference type="Gene3D" id="3.20.20.30">
    <property type="entry name" value="Luciferase-like domain"/>
    <property type="match status" value="2"/>
</dbReference>
<dbReference type="Proteomes" id="UP000032545">
    <property type="component" value="Unassembled WGS sequence"/>
</dbReference>
<dbReference type="InterPro" id="IPR011251">
    <property type="entry name" value="Luciferase-like_dom"/>
</dbReference>
<keyword evidence="4" id="KW-1185">Reference proteome</keyword>
<gene>
    <name evidence="3" type="ORF">FF36_01213</name>
</gene>
<evidence type="ECO:0000259" key="2">
    <source>
        <dbReference type="Pfam" id="PF00296"/>
    </source>
</evidence>
<reference evidence="3 4" key="2">
    <citation type="journal article" date="2016" name="Genome Announc.">
        <title>Permanent Draft Genome Sequences for Two Variants of Frankia sp. Strain CpI1, the First Frankia Strain Isolated from Root Nodules of Comptonia peregrina.</title>
        <authorList>
            <person name="Oshone R."/>
            <person name="Hurst S.G.IV."/>
            <person name="Abebe-Akele F."/>
            <person name="Simpson S."/>
            <person name="Morris K."/>
            <person name="Thomas W.K."/>
            <person name="Tisa L.S."/>
        </authorList>
    </citation>
    <scope>NUCLEOTIDE SEQUENCE [LARGE SCALE GENOMIC DNA]</scope>
    <source>
        <strain evidence="4">CpI1-S</strain>
    </source>
</reference>